<dbReference type="InterPro" id="IPR015500">
    <property type="entry name" value="Peptidase_S8_subtilisin-rel"/>
</dbReference>
<evidence type="ECO:0000259" key="5">
    <source>
        <dbReference type="Pfam" id="PF00082"/>
    </source>
</evidence>
<dbReference type="PROSITE" id="PS00137">
    <property type="entry name" value="SUBTILASE_HIS"/>
    <property type="match status" value="1"/>
</dbReference>
<dbReference type="PANTHER" id="PTHR43806:SF11">
    <property type="entry name" value="CEREVISIN-RELATED"/>
    <property type="match status" value="1"/>
</dbReference>
<dbReference type="InterPro" id="IPR023828">
    <property type="entry name" value="Peptidase_S8_Ser-AS"/>
</dbReference>
<reference evidence="6" key="1">
    <citation type="submission" date="2009-10" db="EMBL/GenBank/DDBJ databases">
        <title>Diversity of trophic interactions inside an arsenic-rich microbial ecosystem.</title>
        <authorList>
            <person name="Bertin P.N."/>
            <person name="Heinrich-Salmeron A."/>
            <person name="Pelletier E."/>
            <person name="Goulhen-Chollet F."/>
            <person name="Arsene-Ploetze F."/>
            <person name="Gallien S."/>
            <person name="Calteau A."/>
            <person name="Vallenet D."/>
            <person name="Casiot C."/>
            <person name="Chane-Woon-Ming B."/>
            <person name="Giloteaux L."/>
            <person name="Barakat M."/>
            <person name="Bonnefoy V."/>
            <person name="Bruneel O."/>
            <person name="Chandler M."/>
            <person name="Cleiss J."/>
            <person name="Duran R."/>
            <person name="Elbaz-Poulichet F."/>
            <person name="Fonknechten N."/>
            <person name="Lauga B."/>
            <person name="Mornico D."/>
            <person name="Ortet P."/>
            <person name="Schaeffer C."/>
            <person name="Siguier P."/>
            <person name="Alexander Thil Smith A."/>
            <person name="Van Dorsselaer A."/>
            <person name="Weissenbach J."/>
            <person name="Medigue C."/>
            <person name="Le Paslier D."/>
        </authorList>
    </citation>
    <scope>NUCLEOTIDE SEQUENCE</scope>
</reference>
<dbReference type="PROSITE" id="PS51257">
    <property type="entry name" value="PROKAR_LIPOPROTEIN"/>
    <property type="match status" value="1"/>
</dbReference>
<feature type="domain" description="Peptidase S8/S53" evidence="5">
    <location>
        <begin position="248"/>
        <end position="568"/>
    </location>
</feature>
<dbReference type="EMBL" id="CABL01000001">
    <property type="protein sequence ID" value="CBH74046.1"/>
    <property type="molecule type" value="Genomic_DNA"/>
</dbReference>
<protein>
    <submittedName>
        <fullName evidence="6">Putative Subtilisin</fullName>
        <ecNumber evidence="6">3.4.21.62</ecNumber>
    </submittedName>
</protein>
<dbReference type="PANTHER" id="PTHR43806">
    <property type="entry name" value="PEPTIDASE S8"/>
    <property type="match status" value="1"/>
</dbReference>
<evidence type="ECO:0000313" key="6">
    <source>
        <dbReference type="EMBL" id="CBH74046.1"/>
    </source>
</evidence>
<dbReference type="InterPro" id="IPR000209">
    <property type="entry name" value="Peptidase_S8/S53_dom"/>
</dbReference>
<dbReference type="Pfam" id="PF00082">
    <property type="entry name" value="Peptidase_S8"/>
    <property type="match status" value="1"/>
</dbReference>
<dbReference type="PROSITE" id="PS51892">
    <property type="entry name" value="SUBTILASE"/>
    <property type="match status" value="1"/>
</dbReference>
<dbReference type="GO" id="GO:0006508">
    <property type="term" value="P:proteolysis"/>
    <property type="evidence" value="ECO:0007669"/>
    <property type="project" value="UniProtKB-KW"/>
</dbReference>
<accession>E6PC63</accession>
<comment type="caution">
    <text evidence="6">The sequence shown here is derived from an EMBL/GenBank/DDBJ whole genome shotgun (WGS) entry which is preliminary data.</text>
</comment>
<dbReference type="InterPro" id="IPR036852">
    <property type="entry name" value="Peptidase_S8/S53_dom_sf"/>
</dbReference>
<organism evidence="6">
    <name type="scientific">mine drainage metagenome</name>
    <dbReference type="NCBI Taxonomy" id="410659"/>
    <lineage>
        <taxon>unclassified sequences</taxon>
        <taxon>metagenomes</taxon>
        <taxon>ecological metagenomes</taxon>
    </lineage>
</organism>
<dbReference type="AlphaFoldDB" id="E6PC63"/>
<evidence type="ECO:0000256" key="2">
    <source>
        <dbReference type="ARBA" id="ARBA00022670"/>
    </source>
</evidence>
<dbReference type="InterPro" id="IPR022398">
    <property type="entry name" value="Peptidase_S8_His-AS"/>
</dbReference>
<comment type="similarity">
    <text evidence="1">Belongs to the peptidase S8 family.</text>
</comment>
<dbReference type="GO" id="GO:0004252">
    <property type="term" value="F:serine-type endopeptidase activity"/>
    <property type="evidence" value="ECO:0007669"/>
    <property type="project" value="UniProtKB-EC"/>
</dbReference>
<keyword evidence="2" id="KW-0645">Protease</keyword>
<dbReference type="PROSITE" id="PS00138">
    <property type="entry name" value="SUBTILASE_SER"/>
    <property type="match status" value="1"/>
</dbReference>
<dbReference type="EC" id="3.4.21.62" evidence="6"/>
<evidence type="ECO:0000256" key="3">
    <source>
        <dbReference type="ARBA" id="ARBA00022801"/>
    </source>
</evidence>
<keyword evidence="4" id="KW-0720">Serine protease</keyword>
<evidence type="ECO:0000256" key="1">
    <source>
        <dbReference type="ARBA" id="ARBA00011073"/>
    </source>
</evidence>
<dbReference type="InterPro" id="IPR050131">
    <property type="entry name" value="Peptidase_S8_subtilisin-like"/>
</dbReference>
<proteinExistence type="inferred from homology"/>
<sequence>MLSARTALAALLSASLLVACGGAGGIGNIIGGLSPTPSPTNAPSSTNVGYSCPSSLNGTSTVRMAASLASFGSDAIRRAPAKASSQSSSEPSTLPGLLEVVRSGAAATGTRGTLSTEIAHAGGNVAQRFTFANIGTSIDVVAVNPAKSAAIAAQMRLLPGVTKVVPMGLRYTQSVLAPVTTNDPYFQGFPGSVAPYYEAGNPAPSPAPGTSLPGQWDMHAISLGHAWAYSNLTDAPAGYQNTAAMGSSSVRVAIVDTGADVTHPELSSKVVYEHCFITDINSGVQSSSNYVTDLDGHGTDVAGIAAADVNNGLGFVGAGGNVSLIVERVFPSPPSNCVSQLSSNPQACSTSASTADIASGIDDAVANGAKVVNLSIGASCAGGDDPLEANAVANALAANVVVVAASGNSGGSTLDAPACDTGVIAVGASALSDGYPNGTYSAGAPGTSSAPIEYVPSYSNYQAGSTTWGLVAPGGDPANVGPGVDDLHWIENIYSSTAMGGATCTPDFEAPSGSQGDCRILIAGTSQATPHVSGAAALLLSVNSSLTPTQVRNYLCSDAYTLPTVSAAAQGCGRLDIYRAMADVLSDPNLPPAQ</sequence>
<keyword evidence="3 6" id="KW-0378">Hydrolase</keyword>
<evidence type="ECO:0000256" key="4">
    <source>
        <dbReference type="ARBA" id="ARBA00022825"/>
    </source>
</evidence>
<dbReference type="PRINTS" id="PR00723">
    <property type="entry name" value="SUBTILISIN"/>
</dbReference>
<name>E6PC63_9ZZZZ</name>
<dbReference type="Gene3D" id="3.40.50.200">
    <property type="entry name" value="Peptidase S8/S53 domain"/>
    <property type="match status" value="1"/>
</dbReference>
<dbReference type="SUPFAM" id="SSF52743">
    <property type="entry name" value="Subtilisin-like"/>
    <property type="match status" value="1"/>
</dbReference>
<gene>
    <name evidence="6" type="ORF">CARN1_1933</name>
</gene>